<sequence>MEEEEVEEEVNFTWLPLCRQPEPDVYTHSLYTTRISSHNTKKKLLKRERVSANPLFKTDTGSVIPAQRKNKKVIPLVYQNQQTIPLADEETDSAQTPKGATVSLCVAPHIYMIYVLKM</sequence>
<gene>
    <name evidence="1" type="ORF">ASTO00021_LOCUS14662</name>
</gene>
<dbReference type="EMBL" id="HBIN01019216">
    <property type="protein sequence ID" value="CAE0444615.1"/>
    <property type="molecule type" value="Transcribed_RNA"/>
</dbReference>
<evidence type="ECO:0000313" key="1">
    <source>
        <dbReference type="EMBL" id="CAE0444615.1"/>
    </source>
</evidence>
<organism evidence="1">
    <name type="scientific">Aplanochytrium stocchinoi</name>
    <dbReference type="NCBI Taxonomy" id="215587"/>
    <lineage>
        <taxon>Eukaryota</taxon>
        <taxon>Sar</taxon>
        <taxon>Stramenopiles</taxon>
        <taxon>Bigyra</taxon>
        <taxon>Labyrinthulomycetes</taxon>
        <taxon>Thraustochytrida</taxon>
        <taxon>Thraustochytriidae</taxon>
        <taxon>Aplanochytrium</taxon>
    </lineage>
</organism>
<proteinExistence type="predicted"/>
<protein>
    <submittedName>
        <fullName evidence="1">Uncharacterized protein</fullName>
    </submittedName>
</protein>
<accession>A0A7S3PMS4</accession>
<name>A0A7S3PMS4_9STRA</name>
<reference evidence="1" key="1">
    <citation type="submission" date="2021-01" db="EMBL/GenBank/DDBJ databases">
        <authorList>
            <person name="Corre E."/>
            <person name="Pelletier E."/>
            <person name="Niang G."/>
            <person name="Scheremetjew M."/>
            <person name="Finn R."/>
            <person name="Kale V."/>
            <person name="Holt S."/>
            <person name="Cochrane G."/>
            <person name="Meng A."/>
            <person name="Brown T."/>
            <person name="Cohen L."/>
        </authorList>
    </citation>
    <scope>NUCLEOTIDE SEQUENCE</scope>
    <source>
        <strain evidence="1">GSBS06</strain>
    </source>
</reference>
<dbReference type="AlphaFoldDB" id="A0A7S3PMS4"/>